<sequence>MLVRKPVWALSSALIFISSLSACSLLKTSENTDQLNVNNPPKIKNIILMIGDGMGPQQVGLLEEYATRAPSSIYRGDNSAIAKLANLGVTGLSLHGPADKLVVDSACSATQLATGIAAGSEMIGLNRAGYKVPTILEKAKGLGKSTGLVSDTRLTHATPAAFASHLIHRSMENEIAEQMIQSGVVDVMLSGGLRHFIPKNYTLSGNHKGFEAKLKASELSLKSKRRDDKNLLAQASNNGYLLAFNNSQLQQAQGTKLLGLFANSAMANGIDSSHGRVSNQPSLSDMAQTAINTLSQNDKGFFLMVEGGQIDWAGHNNDAGTLLHEMIKFDNAVNAVLEWAKDRDDTLVIITADHETGGFGFSYSGVDLPKAEQLSNPQQDVYKPNFNFGELSILDKLYAQKKSYGDIWYEAKGSAFKPTPEKLVKTVNKYSEFEINEDDAMQILAEQKNAFYQRGHKSLGLKTASKINDFAPFYVYLSERPLNLMGRALSSKQNIVWSTGTHTHTPVGVFVLGPEAQAKQFNGLHTHVELGKKMQKILIQSIEKNASN</sequence>
<name>A0A4V2EJB0_9GAMM</name>
<dbReference type="Gene3D" id="1.10.1200.140">
    <property type="entry name" value="Alkaline phosphatase, crown domain"/>
    <property type="match status" value="1"/>
</dbReference>
<gene>
    <name evidence="6" type="ORF">C1E23_17955</name>
</gene>
<organism evidence="6 7">
    <name type="scientific">Pseudoalteromonas phenolica</name>
    <dbReference type="NCBI Taxonomy" id="161398"/>
    <lineage>
        <taxon>Bacteria</taxon>
        <taxon>Pseudomonadati</taxon>
        <taxon>Pseudomonadota</taxon>
        <taxon>Gammaproteobacteria</taxon>
        <taxon>Alteromonadales</taxon>
        <taxon>Pseudoalteromonadaceae</taxon>
        <taxon>Pseudoalteromonas</taxon>
    </lineage>
</organism>
<dbReference type="PRINTS" id="PR00113">
    <property type="entry name" value="ALKPHPHTASE"/>
</dbReference>
<dbReference type="AlphaFoldDB" id="A0A4V2EJB0"/>
<feature type="signal peptide" evidence="5">
    <location>
        <begin position="1"/>
        <end position="24"/>
    </location>
</feature>
<dbReference type="SMART" id="SM00098">
    <property type="entry name" value="alkPPc"/>
    <property type="match status" value="1"/>
</dbReference>
<feature type="binding site" evidence="3">
    <location>
        <position position="306"/>
    </location>
    <ligand>
        <name>Mg(2+)</name>
        <dbReference type="ChEBI" id="CHEBI:18420"/>
    </ligand>
</feature>
<keyword evidence="3" id="KW-0460">Magnesium</keyword>
<dbReference type="GO" id="GO:0004035">
    <property type="term" value="F:alkaline phosphatase activity"/>
    <property type="evidence" value="ECO:0007669"/>
    <property type="project" value="TreeGrafter"/>
</dbReference>
<dbReference type="Proteomes" id="UP000291338">
    <property type="component" value="Unassembled WGS sequence"/>
</dbReference>
<evidence type="ECO:0000256" key="3">
    <source>
        <dbReference type="PIRSR" id="PIRSR601952-2"/>
    </source>
</evidence>
<dbReference type="InterPro" id="IPR017850">
    <property type="entry name" value="Alkaline_phosphatase_core_sf"/>
</dbReference>
<dbReference type="Gene3D" id="3.40.720.10">
    <property type="entry name" value="Alkaline Phosphatase, subunit A"/>
    <property type="match status" value="1"/>
</dbReference>
<proteinExistence type="inferred from homology"/>
<feature type="binding site" evidence="3">
    <location>
        <position position="52"/>
    </location>
    <ligand>
        <name>Mg(2+)</name>
        <dbReference type="ChEBI" id="CHEBI:18420"/>
    </ligand>
</feature>
<feature type="binding site" evidence="3">
    <location>
        <position position="311"/>
    </location>
    <ligand>
        <name>Zn(2+)</name>
        <dbReference type="ChEBI" id="CHEBI:29105"/>
        <label>2</label>
    </ligand>
</feature>
<dbReference type="InterPro" id="IPR001952">
    <property type="entry name" value="Alkaline_phosphatase"/>
</dbReference>
<evidence type="ECO:0000256" key="2">
    <source>
        <dbReference type="PIRSR" id="PIRSR601952-1"/>
    </source>
</evidence>
<comment type="similarity">
    <text evidence="4">Belongs to the alkaline phosphatase family.</text>
</comment>
<feature type="binding site" evidence="3">
    <location>
        <position position="158"/>
    </location>
    <ligand>
        <name>Mg(2+)</name>
        <dbReference type="ChEBI" id="CHEBI:18420"/>
    </ligand>
</feature>
<feature type="binding site" evidence="3">
    <location>
        <position position="353"/>
    </location>
    <ligand>
        <name>Zn(2+)</name>
        <dbReference type="ChEBI" id="CHEBI:29105"/>
        <label>1</label>
    </ligand>
</feature>
<feature type="binding site" evidence="3">
    <location>
        <position position="52"/>
    </location>
    <ligand>
        <name>Zn(2+)</name>
        <dbReference type="ChEBI" id="CHEBI:29105"/>
        <label>2</label>
    </ligand>
</feature>
<dbReference type="SUPFAM" id="SSF53649">
    <property type="entry name" value="Alkaline phosphatase-like"/>
    <property type="match status" value="1"/>
</dbReference>
<dbReference type="GO" id="GO:0046872">
    <property type="term" value="F:metal ion binding"/>
    <property type="evidence" value="ECO:0007669"/>
    <property type="project" value="UniProtKB-KW"/>
</dbReference>
<feature type="binding site" evidence="3">
    <location>
        <position position="354"/>
    </location>
    <ligand>
        <name>Zn(2+)</name>
        <dbReference type="ChEBI" id="CHEBI:29105"/>
        <label>2</label>
    </ligand>
</feature>
<evidence type="ECO:0000256" key="4">
    <source>
        <dbReference type="RuleBase" id="RU003946"/>
    </source>
</evidence>
<dbReference type="InterPro" id="IPR042085">
    <property type="entry name" value="Ap_crown"/>
</dbReference>
<accession>A0A4V2EJB0</accession>
<dbReference type="Pfam" id="PF00245">
    <property type="entry name" value="Alk_phosphatase"/>
    <property type="match status" value="1"/>
</dbReference>
<dbReference type="PROSITE" id="PS51257">
    <property type="entry name" value="PROKAR_LIPOPROTEIN"/>
    <property type="match status" value="1"/>
</dbReference>
<evidence type="ECO:0000313" key="6">
    <source>
        <dbReference type="EMBL" id="RZQ51718.1"/>
    </source>
</evidence>
<feature type="chain" id="PRO_5020437835" evidence="5">
    <location>
        <begin position="25"/>
        <end position="548"/>
    </location>
</feature>
<comment type="cofactor">
    <cofactor evidence="3">
        <name>Zn(2+)</name>
        <dbReference type="ChEBI" id="CHEBI:29105"/>
    </cofactor>
    <text evidence="3">Binds 2 Zn(2+) ions.</text>
</comment>
<dbReference type="PANTHER" id="PTHR11596:SF5">
    <property type="entry name" value="ALKALINE PHOSPHATASE"/>
    <property type="match status" value="1"/>
</dbReference>
<evidence type="ECO:0000256" key="5">
    <source>
        <dbReference type="SAM" id="SignalP"/>
    </source>
</evidence>
<comment type="caution">
    <text evidence="6">The sequence shown here is derived from an EMBL/GenBank/DDBJ whole genome shotgun (WGS) entry which is preliminary data.</text>
</comment>
<keyword evidence="3" id="KW-0862">Zinc</keyword>
<protein>
    <submittedName>
        <fullName evidence="6">Alkaline phosphatase</fullName>
    </submittedName>
</protein>
<keyword evidence="5" id="KW-0732">Signal</keyword>
<feature type="binding site" evidence="3">
    <location>
        <position position="315"/>
    </location>
    <ligand>
        <name>Zn(2+)</name>
        <dbReference type="ChEBI" id="CHEBI:29105"/>
        <label>2</label>
    </ligand>
</feature>
<feature type="active site" description="Phosphoserine intermediate" evidence="2">
    <location>
        <position position="105"/>
    </location>
</feature>
<dbReference type="CDD" id="cd16012">
    <property type="entry name" value="ALP"/>
    <property type="match status" value="1"/>
</dbReference>
<keyword evidence="1" id="KW-0597">Phosphoprotein</keyword>
<keyword evidence="3" id="KW-0479">Metal-binding</keyword>
<evidence type="ECO:0000256" key="1">
    <source>
        <dbReference type="ARBA" id="ARBA00022553"/>
    </source>
</evidence>
<dbReference type="EMBL" id="PPSX01000083">
    <property type="protein sequence ID" value="RZQ51718.1"/>
    <property type="molecule type" value="Genomic_DNA"/>
</dbReference>
<dbReference type="RefSeq" id="WP_130256876.1">
    <property type="nucleotide sequence ID" value="NZ_PPSX01000083.1"/>
</dbReference>
<feature type="binding site" evidence="3">
    <location>
        <position position="156"/>
    </location>
    <ligand>
        <name>Mg(2+)</name>
        <dbReference type="ChEBI" id="CHEBI:18420"/>
    </ligand>
</feature>
<reference evidence="6 7" key="1">
    <citation type="submission" date="2018-01" db="EMBL/GenBank/DDBJ databases">
        <title>Co-occurrence of chitin degradation, pigmentation and bioactivity in marine Pseudoalteromonas.</title>
        <authorList>
            <person name="Paulsen S."/>
            <person name="Gram L."/>
            <person name="Machado H."/>
        </authorList>
    </citation>
    <scope>NUCLEOTIDE SEQUENCE [LARGE SCALE GENOMIC DNA]</scope>
    <source>
        <strain evidence="6 7">S3898</strain>
    </source>
</reference>
<comment type="cofactor">
    <cofactor evidence="3">
        <name>Mg(2+)</name>
        <dbReference type="ChEBI" id="CHEBI:18420"/>
    </cofactor>
    <text evidence="3">Binds 1 Mg(2+) ion.</text>
</comment>
<evidence type="ECO:0000313" key="7">
    <source>
        <dbReference type="Proteomes" id="UP000291338"/>
    </source>
</evidence>
<dbReference type="PANTHER" id="PTHR11596">
    <property type="entry name" value="ALKALINE PHOSPHATASE"/>
    <property type="match status" value="1"/>
</dbReference>
<feature type="binding site" evidence="3">
    <location>
        <position position="502"/>
    </location>
    <ligand>
        <name>Zn(2+)</name>
        <dbReference type="ChEBI" id="CHEBI:29105"/>
        <label>2</label>
    </ligand>
</feature>